<proteinExistence type="predicted"/>
<evidence type="ECO:0000313" key="1">
    <source>
        <dbReference type="EMBL" id="PPR94743.1"/>
    </source>
</evidence>
<dbReference type="AlphaFoldDB" id="A0A2P5WUK9"/>
<dbReference type="PANTHER" id="PTHR47413:SF2">
    <property type="entry name" value="LIPASE-LIKE PAD4"/>
    <property type="match status" value="1"/>
</dbReference>
<dbReference type="PANTHER" id="PTHR47413">
    <property type="entry name" value="LIPASE-LIKE PAD4"/>
    <property type="match status" value="1"/>
</dbReference>
<reference evidence="1 2" key="1">
    <citation type="submission" date="2015-01" db="EMBL/GenBank/DDBJ databases">
        <title>Genome of allotetraploid Gossypium barbadense reveals genomic plasticity and fiber elongation in cotton evolution.</title>
        <authorList>
            <person name="Chen X."/>
            <person name="Liu X."/>
            <person name="Zhao B."/>
            <person name="Zheng H."/>
            <person name="Hu Y."/>
            <person name="Lu G."/>
            <person name="Yang C."/>
            <person name="Chen J."/>
            <person name="Shan C."/>
            <person name="Zhang L."/>
            <person name="Zhou Y."/>
            <person name="Wang L."/>
            <person name="Guo W."/>
            <person name="Bai Y."/>
            <person name="Ruan J."/>
            <person name="Shangguan X."/>
            <person name="Mao Y."/>
            <person name="Jiang J."/>
            <person name="Zhu Y."/>
            <person name="Lei J."/>
            <person name="Kang H."/>
            <person name="Chen S."/>
            <person name="He X."/>
            <person name="Wang R."/>
            <person name="Wang Y."/>
            <person name="Chen J."/>
            <person name="Wang L."/>
            <person name="Yu S."/>
            <person name="Wang B."/>
            <person name="Wei J."/>
            <person name="Song S."/>
            <person name="Lu X."/>
            <person name="Gao Z."/>
            <person name="Gu W."/>
            <person name="Deng X."/>
            <person name="Ma D."/>
            <person name="Wang S."/>
            <person name="Liang W."/>
            <person name="Fang L."/>
            <person name="Cai C."/>
            <person name="Zhu X."/>
            <person name="Zhou B."/>
            <person name="Zhang Y."/>
            <person name="Chen Z."/>
            <person name="Xu S."/>
            <person name="Zhu R."/>
            <person name="Wang S."/>
            <person name="Zhang T."/>
            <person name="Zhao G."/>
        </authorList>
    </citation>
    <scope>NUCLEOTIDE SEQUENCE [LARGE SCALE GENOMIC DNA]</scope>
    <source>
        <strain evidence="2">cv. Xinhai21</strain>
        <tissue evidence="1">Leaf</tissue>
    </source>
</reference>
<organism evidence="1 2">
    <name type="scientific">Gossypium barbadense</name>
    <name type="common">Sea Island cotton</name>
    <name type="synonym">Hibiscus barbadensis</name>
    <dbReference type="NCBI Taxonomy" id="3634"/>
    <lineage>
        <taxon>Eukaryota</taxon>
        <taxon>Viridiplantae</taxon>
        <taxon>Streptophyta</taxon>
        <taxon>Embryophyta</taxon>
        <taxon>Tracheophyta</taxon>
        <taxon>Spermatophyta</taxon>
        <taxon>Magnoliopsida</taxon>
        <taxon>eudicotyledons</taxon>
        <taxon>Gunneridae</taxon>
        <taxon>Pentapetalae</taxon>
        <taxon>rosids</taxon>
        <taxon>malvids</taxon>
        <taxon>Malvales</taxon>
        <taxon>Malvaceae</taxon>
        <taxon>Malvoideae</taxon>
        <taxon>Gossypium</taxon>
    </lineage>
</organism>
<dbReference type="Proteomes" id="UP000239757">
    <property type="component" value="Unassembled WGS sequence"/>
</dbReference>
<sequence>MSETLATFLASTPLLEEAWRVCNIANISFPGAYLVERIGSVAYIAFSGRQMTSGSDQKCRNLVALSKEDGGVFAPLYRHSEAEEPMVHHGMLKLFFSMFPSLQIQI</sequence>
<dbReference type="EMBL" id="KZ666445">
    <property type="protein sequence ID" value="PPR94743.1"/>
    <property type="molecule type" value="Genomic_DNA"/>
</dbReference>
<protein>
    <submittedName>
        <fullName evidence="1">Uncharacterized protein</fullName>
    </submittedName>
</protein>
<dbReference type="OrthoDB" id="426718at2759"/>
<name>A0A2P5WUK9_GOSBA</name>
<accession>A0A2P5WUK9</accession>
<evidence type="ECO:0000313" key="2">
    <source>
        <dbReference type="Proteomes" id="UP000239757"/>
    </source>
</evidence>
<gene>
    <name evidence="1" type="ORF">GOBAR_AA25917</name>
</gene>